<feature type="compositionally biased region" description="Basic and acidic residues" evidence="1">
    <location>
        <begin position="154"/>
        <end position="164"/>
    </location>
</feature>
<protein>
    <submittedName>
        <fullName evidence="2">Uncharacterized protein</fullName>
    </submittedName>
</protein>
<feature type="compositionally biased region" description="Basic residues" evidence="1">
    <location>
        <begin position="73"/>
        <end position="85"/>
    </location>
</feature>
<feature type="compositionally biased region" description="Basic residues" evidence="1">
    <location>
        <begin position="1"/>
        <end position="20"/>
    </location>
</feature>
<feature type="compositionally biased region" description="Basic residues" evidence="1">
    <location>
        <begin position="134"/>
        <end position="146"/>
    </location>
</feature>
<accession>A0A6J4UG66</accession>
<name>A0A6J4UG66_9BACT</name>
<feature type="non-terminal residue" evidence="2">
    <location>
        <position position="164"/>
    </location>
</feature>
<feature type="non-terminal residue" evidence="2">
    <location>
        <position position="1"/>
    </location>
</feature>
<evidence type="ECO:0000313" key="2">
    <source>
        <dbReference type="EMBL" id="CAA9548475.1"/>
    </source>
</evidence>
<dbReference type="EMBL" id="CADCWE010000176">
    <property type="protein sequence ID" value="CAA9548475.1"/>
    <property type="molecule type" value="Genomic_DNA"/>
</dbReference>
<dbReference type="AlphaFoldDB" id="A0A6J4UG66"/>
<proteinExistence type="predicted"/>
<organism evidence="2">
    <name type="scientific">uncultured Thermomicrobiales bacterium</name>
    <dbReference type="NCBI Taxonomy" id="1645740"/>
    <lineage>
        <taxon>Bacteria</taxon>
        <taxon>Pseudomonadati</taxon>
        <taxon>Thermomicrobiota</taxon>
        <taxon>Thermomicrobia</taxon>
        <taxon>Thermomicrobiales</taxon>
        <taxon>environmental samples</taxon>
    </lineage>
</organism>
<feature type="compositionally biased region" description="Basic residues" evidence="1">
    <location>
        <begin position="49"/>
        <end position="59"/>
    </location>
</feature>
<feature type="region of interest" description="Disordered" evidence="1">
    <location>
        <begin position="1"/>
        <end position="164"/>
    </location>
</feature>
<feature type="compositionally biased region" description="Basic and acidic residues" evidence="1">
    <location>
        <begin position="91"/>
        <end position="104"/>
    </location>
</feature>
<gene>
    <name evidence="2" type="ORF">AVDCRST_MAG73-2646</name>
</gene>
<evidence type="ECO:0000256" key="1">
    <source>
        <dbReference type="SAM" id="MobiDB-lite"/>
    </source>
</evidence>
<reference evidence="2" key="1">
    <citation type="submission" date="2020-02" db="EMBL/GenBank/DDBJ databases">
        <authorList>
            <person name="Meier V. D."/>
        </authorList>
    </citation>
    <scope>NUCLEOTIDE SEQUENCE</scope>
    <source>
        <strain evidence="2">AVDCRST_MAG73</strain>
    </source>
</reference>
<feature type="compositionally biased region" description="Basic and acidic residues" evidence="1">
    <location>
        <begin position="117"/>
        <end position="129"/>
    </location>
</feature>
<sequence>ALARPPRRRCPRSRRRRWRLARPGSGFHPRRRPRGDDDDAGRTRLERHPGRHRRTRSHPRRPDGLGSGPALRRGQRGRHRGRHPRFLPGAERGRKPLLRDDRLPRRQHPGDPGGPTGRRDARDDDDRRRLGALPRRHRHAARRGVRRPVALDQDLCHHPRRDGL</sequence>